<dbReference type="InterPro" id="IPR018488">
    <property type="entry name" value="cNMP-bd_CS"/>
</dbReference>
<dbReference type="PANTHER" id="PTHR11635:SF152">
    <property type="entry name" value="CAMP-DEPENDENT PROTEIN KINASE TYPE I REGULATORY SUBUNIT-RELATED"/>
    <property type="match status" value="1"/>
</dbReference>
<dbReference type="InterPro" id="IPR000595">
    <property type="entry name" value="cNMP-bd_dom"/>
</dbReference>
<dbReference type="InterPro" id="IPR018490">
    <property type="entry name" value="cNMP-bd_dom_sf"/>
</dbReference>
<proteinExistence type="predicted"/>
<feature type="compositionally biased region" description="Low complexity" evidence="1">
    <location>
        <begin position="353"/>
        <end position="396"/>
    </location>
</feature>
<sequence length="396" mass="39413">MGSACTKGVKSTATVSPAPEPARDPPVRSLKRLDTPGPGYRSKRRGSVSAEPSGGRASLPPTRQSIAKLAHSTLKIQELVRSTLLFKELDEEQEACIIDAMFERRVAAGEVVIREGEEADNFYVIESGTFAASKAGADGGPPEWVTTYEGKGAFGELALMYNCPRAATVTGGWEPPGEEEAVAEGAARRRGSRDGGDAAAVPEPAAEAAAAEPEKPPASRTPEPAPAPGSPSHSGAAALLPGSPRPPLRLSDNSFSRRRSGRSAGARSAASSSDGEAASAGGSPTALSPLAPAQQPGGDGCGAGKPASPAVGDAGAGQESGEESPAMTVLPPIAEEPVEGGGLSRTTSKGRPRGSSAASAASSAGKAAPPKKAAPAAPAGKAKKGGPAAGPRTGGK</sequence>
<dbReference type="PANTHER" id="PTHR11635">
    <property type="entry name" value="CAMP-DEPENDENT PROTEIN KINASE REGULATORY CHAIN"/>
    <property type="match status" value="1"/>
</dbReference>
<name>E1ZHG8_CHLVA</name>
<evidence type="ECO:0000259" key="2">
    <source>
        <dbReference type="PROSITE" id="PS50042"/>
    </source>
</evidence>
<dbReference type="PRINTS" id="PR00103">
    <property type="entry name" value="CAMPKINASE"/>
</dbReference>
<dbReference type="SUPFAM" id="SSF51206">
    <property type="entry name" value="cAMP-binding domain-like"/>
    <property type="match status" value="1"/>
</dbReference>
<dbReference type="GO" id="GO:0034236">
    <property type="term" value="F:protein kinase A catalytic subunit binding"/>
    <property type="evidence" value="ECO:0007669"/>
    <property type="project" value="TreeGrafter"/>
</dbReference>
<organism evidence="4">
    <name type="scientific">Chlorella variabilis</name>
    <name type="common">Green alga</name>
    <dbReference type="NCBI Taxonomy" id="554065"/>
    <lineage>
        <taxon>Eukaryota</taxon>
        <taxon>Viridiplantae</taxon>
        <taxon>Chlorophyta</taxon>
        <taxon>core chlorophytes</taxon>
        <taxon>Trebouxiophyceae</taxon>
        <taxon>Chlorellales</taxon>
        <taxon>Chlorellaceae</taxon>
        <taxon>Chlorella clade</taxon>
        <taxon>Chlorella</taxon>
    </lineage>
</organism>
<accession>E1ZHG8</accession>
<dbReference type="SMART" id="SM00100">
    <property type="entry name" value="cNMP"/>
    <property type="match status" value="1"/>
</dbReference>
<dbReference type="EMBL" id="GL433847">
    <property type="protein sequence ID" value="EFN54600.1"/>
    <property type="molecule type" value="Genomic_DNA"/>
</dbReference>
<dbReference type="OrthoDB" id="417078at2759"/>
<dbReference type="GeneID" id="17353959"/>
<protein>
    <recommendedName>
        <fullName evidence="2">Cyclic nucleotide-binding domain-containing protein</fullName>
    </recommendedName>
</protein>
<evidence type="ECO:0000313" key="3">
    <source>
        <dbReference type="EMBL" id="EFN54600.1"/>
    </source>
</evidence>
<feature type="domain" description="Cyclic nucleotide-binding" evidence="2">
    <location>
        <begin position="85"/>
        <end position="169"/>
    </location>
</feature>
<dbReference type="PROSITE" id="PS00888">
    <property type="entry name" value="CNMP_BINDING_1"/>
    <property type="match status" value="1"/>
</dbReference>
<feature type="compositionally biased region" description="Low complexity" evidence="1">
    <location>
        <begin position="230"/>
        <end position="242"/>
    </location>
</feature>
<dbReference type="KEGG" id="cvr:CHLNCDRAFT_135081"/>
<dbReference type="InterPro" id="IPR050503">
    <property type="entry name" value="cAMP-dep_PK_reg_su-like"/>
</dbReference>
<feature type="compositionally biased region" description="Low complexity" evidence="1">
    <location>
        <begin position="197"/>
        <end position="211"/>
    </location>
</feature>
<dbReference type="GO" id="GO:0004862">
    <property type="term" value="F:cAMP-dependent protein kinase inhibitor activity"/>
    <property type="evidence" value="ECO:0007669"/>
    <property type="project" value="TreeGrafter"/>
</dbReference>
<feature type="compositionally biased region" description="Basic and acidic residues" evidence="1">
    <location>
        <begin position="21"/>
        <end position="34"/>
    </location>
</feature>
<evidence type="ECO:0000256" key="1">
    <source>
        <dbReference type="SAM" id="MobiDB-lite"/>
    </source>
</evidence>
<feature type="compositionally biased region" description="Low complexity" evidence="1">
    <location>
        <begin position="262"/>
        <end position="283"/>
    </location>
</feature>
<dbReference type="InterPro" id="IPR014710">
    <property type="entry name" value="RmlC-like_jellyroll"/>
</dbReference>
<evidence type="ECO:0000313" key="4">
    <source>
        <dbReference type="Proteomes" id="UP000008141"/>
    </source>
</evidence>
<dbReference type="GO" id="GO:0005829">
    <property type="term" value="C:cytosol"/>
    <property type="evidence" value="ECO:0007669"/>
    <property type="project" value="TreeGrafter"/>
</dbReference>
<dbReference type="Proteomes" id="UP000008141">
    <property type="component" value="Unassembled WGS sequence"/>
</dbReference>
<dbReference type="Pfam" id="PF00027">
    <property type="entry name" value="cNMP_binding"/>
    <property type="match status" value="1"/>
</dbReference>
<dbReference type="STRING" id="554065.E1ZHG8"/>
<dbReference type="eggNOG" id="KOG1113">
    <property type="taxonomic scope" value="Eukaryota"/>
</dbReference>
<dbReference type="AlphaFoldDB" id="E1ZHG8"/>
<gene>
    <name evidence="3" type="ORF">CHLNCDRAFT_135081</name>
</gene>
<dbReference type="CDD" id="cd00038">
    <property type="entry name" value="CAP_ED"/>
    <property type="match status" value="1"/>
</dbReference>
<keyword evidence="4" id="KW-1185">Reference proteome</keyword>
<dbReference type="Gene3D" id="2.60.120.10">
    <property type="entry name" value="Jelly Rolls"/>
    <property type="match status" value="1"/>
</dbReference>
<dbReference type="RefSeq" id="XP_005846702.1">
    <property type="nucleotide sequence ID" value="XM_005846640.1"/>
</dbReference>
<reference evidence="3 4" key="1">
    <citation type="journal article" date="2010" name="Plant Cell">
        <title>The Chlorella variabilis NC64A genome reveals adaptation to photosymbiosis, coevolution with viruses, and cryptic sex.</title>
        <authorList>
            <person name="Blanc G."/>
            <person name="Duncan G."/>
            <person name="Agarkova I."/>
            <person name="Borodovsky M."/>
            <person name="Gurnon J."/>
            <person name="Kuo A."/>
            <person name="Lindquist E."/>
            <person name="Lucas S."/>
            <person name="Pangilinan J."/>
            <person name="Polle J."/>
            <person name="Salamov A."/>
            <person name="Terry A."/>
            <person name="Yamada T."/>
            <person name="Dunigan D.D."/>
            <person name="Grigoriev I.V."/>
            <person name="Claverie J.M."/>
            <person name="Van Etten J.L."/>
        </authorList>
    </citation>
    <scope>NUCLEOTIDE SEQUENCE [LARGE SCALE GENOMIC DNA]</scope>
    <source>
        <strain evidence="3 4">NC64A</strain>
    </source>
</reference>
<feature type="region of interest" description="Disordered" evidence="1">
    <location>
        <begin position="168"/>
        <end position="396"/>
    </location>
</feature>
<dbReference type="GO" id="GO:0030552">
    <property type="term" value="F:cAMP binding"/>
    <property type="evidence" value="ECO:0007669"/>
    <property type="project" value="TreeGrafter"/>
</dbReference>
<feature type="region of interest" description="Disordered" evidence="1">
    <location>
        <begin position="1"/>
        <end position="62"/>
    </location>
</feature>
<dbReference type="InParanoid" id="E1ZHG8"/>
<dbReference type="PROSITE" id="PS50042">
    <property type="entry name" value="CNMP_BINDING_3"/>
    <property type="match status" value="1"/>
</dbReference>
<dbReference type="GO" id="GO:0005952">
    <property type="term" value="C:cAMP-dependent protein kinase complex"/>
    <property type="evidence" value="ECO:0007669"/>
    <property type="project" value="InterPro"/>
</dbReference>